<evidence type="ECO:0000256" key="3">
    <source>
        <dbReference type="ARBA" id="ARBA00023163"/>
    </source>
</evidence>
<comment type="caution">
    <text evidence="6">The sequence shown here is derived from an EMBL/GenBank/DDBJ whole genome shotgun (WGS) entry which is preliminary data.</text>
</comment>
<name>A0A495FL29_9MICC</name>
<dbReference type="PROSITE" id="PS50977">
    <property type="entry name" value="HTH_TETR_2"/>
    <property type="match status" value="1"/>
</dbReference>
<gene>
    <name evidence="6" type="ORF">C8D78_0232</name>
</gene>
<dbReference type="SUPFAM" id="SSF48498">
    <property type="entry name" value="Tetracyclin repressor-like, C-terminal domain"/>
    <property type="match status" value="1"/>
</dbReference>
<dbReference type="InterPro" id="IPR009057">
    <property type="entry name" value="Homeodomain-like_sf"/>
</dbReference>
<feature type="DNA-binding region" description="H-T-H motif" evidence="4">
    <location>
        <begin position="98"/>
        <end position="117"/>
    </location>
</feature>
<evidence type="ECO:0000313" key="7">
    <source>
        <dbReference type="Proteomes" id="UP000276055"/>
    </source>
</evidence>
<sequence>MIVLPDRCGAASAHPVPAVYEQGVDVVNTLLRGCYADAMNPPSAAESAPAGGPVPGAAAQVVPNRGRRAARLSGDERQRAILVAAERLLGGKDFADVTIDELARGAGISRPTFYFYFASKQAVLLALLDQVAHEAEKRTADVFKDLSTAPSAAWRRAIEAFVGTFAAHRGVSVAAAAARSSEPELAAEWATLTNRWIDATAAAIRAERDRGASPAGPEPRLLASALNLLNERVITAALTGLDPAGPDPAGPARSAAALPSAVDDAVDDIVETLLHIWLTSIYGAMPPGL</sequence>
<dbReference type="GO" id="GO:0045892">
    <property type="term" value="P:negative regulation of DNA-templated transcription"/>
    <property type="evidence" value="ECO:0007669"/>
    <property type="project" value="UniProtKB-ARBA"/>
</dbReference>
<dbReference type="InterPro" id="IPR036271">
    <property type="entry name" value="Tet_transcr_reg_TetR-rel_C_sf"/>
</dbReference>
<dbReference type="EMBL" id="RBIR01000001">
    <property type="protein sequence ID" value="RKR29915.1"/>
    <property type="molecule type" value="Genomic_DNA"/>
</dbReference>
<dbReference type="SUPFAM" id="SSF46689">
    <property type="entry name" value="Homeodomain-like"/>
    <property type="match status" value="1"/>
</dbReference>
<dbReference type="Proteomes" id="UP000276055">
    <property type="component" value="Unassembled WGS sequence"/>
</dbReference>
<dbReference type="Pfam" id="PF21313">
    <property type="entry name" value="EthR_C"/>
    <property type="match status" value="1"/>
</dbReference>
<evidence type="ECO:0000256" key="2">
    <source>
        <dbReference type="ARBA" id="ARBA00023125"/>
    </source>
</evidence>
<evidence type="ECO:0000256" key="4">
    <source>
        <dbReference type="PROSITE-ProRule" id="PRU00335"/>
    </source>
</evidence>
<proteinExistence type="predicted"/>
<dbReference type="InterPro" id="IPR049397">
    <property type="entry name" value="EthR_C"/>
</dbReference>
<dbReference type="PANTHER" id="PTHR30055">
    <property type="entry name" value="HTH-TYPE TRANSCRIPTIONAL REGULATOR RUTR"/>
    <property type="match status" value="1"/>
</dbReference>
<keyword evidence="3" id="KW-0804">Transcription</keyword>
<dbReference type="GO" id="GO:0000976">
    <property type="term" value="F:transcription cis-regulatory region binding"/>
    <property type="evidence" value="ECO:0007669"/>
    <property type="project" value="TreeGrafter"/>
</dbReference>
<dbReference type="Gene3D" id="1.10.357.10">
    <property type="entry name" value="Tetracycline Repressor, domain 2"/>
    <property type="match status" value="1"/>
</dbReference>
<dbReference type="AlphaFoldDB" id="A0A495FL29"/>
<keyword evidence="2 4" id="KW-0238">DNA-binding</keyword>
<protein>
    <submittedName>
        <fullName evidence="6">TetR family transcriptional regulator</fullName>
    </submittedName>
</protein>
<dbReference type="InterPro" id="IPR001647">
    <property type="entry name" value="HTH_TetR"/>
</dbReference>
<dbReference type="PANTHER" id="PTHR30055:SF184">
    <property type="entry name" value="HTH-TYPE TRANSCRIPTIONAL REGULATOR ETHR"/>
    <property type="match status" value="1"/>
</dbReference>
<dbReference type="PRINTS" id="PR00455">
    <property type="entry name" value="HTHTETR"/>
</dbReference>
<accession>A0A495FL29</accession>
<dbReference type="Pfam" id="PF00440">
    <property type="entry name" value="TetR_N"/>
    <property type="match status" value="1"/>
</dbReference>
<reference evidence="6 7" key="1">
    <citation type="submission" date="2018-10" db="EMBL/GenBank/DDBJ databases">
        <title>Genomic Encyclopedia of Type Strains, Phase IV (KMG-IV): sequencing the most valuable type-strain genomes for metagenomic binning, comparative biology and taxonomic classification.</title>
        <authorList>
            <person name="Goeker M."/>
        </authorList>
    </citation>
    <scope>NUCLEOTIDE SEQUENCE [LARGE SCALE GENOMIC DNA]</scope>
    <source>
        <strain evidence="6 7">DSM 25586</strain>
    </source>
</reference>
<dbReference type="FunFam" id="1.10.10.60:FF:000141">
    <property type="entry name" value="TetR family transcriptional regulator"/>
    <property type="match status" value="1"/>
</dbReference>
<evidence type="ECO:0000313" key="6">
    <source>
        <dbReference type="EMBL" id="RKR29915.1"/>
    </source>
</evidence>
<dbReference type="GO" id="GO:0003700">
    <property type="term" value="F:DNA-binding transcription factor activity"/>
    <property type="evidence" value="ECO:0007669"/>
    <property type="project" value="TreeGrafter"/>
</dbReference>
<evidence type="ECO:0000256" key="1">
    <source>
        <dbReference type="ARBA" id="ARBA00023015"/>
    </source>
</evidence>
<feature type="domain" description="HTH tetR-type" evidence="5">
    <location>
        <begin position="75"/>
        <end position="135"/>
    </location>
</feature>
<organism evidence="6 7">
    <name type="scientific">Arthrobacter oryzae</name>
    <dbReference type="NCBI Taxonomy" id="409290"/>
    <lineage>
        <taxon>Bacteria</taxon>
        <taxon>Bacillati</taxon>
        <taxon>Actinomycetota</taxon>
        <taxon>Actinomycetes</taxon>
        <taxon>Micrococcales</taxon>
        <taxon>Micrococcaceae</taxon>
        <taxon>Arthrobacter</taxon>
    </lineage>
</organism>
<dbReference type="Gene3D" id="1.10.10.60">
    <property type="entry name" value="Homeodomain-like"/>
    <property type="match status" value="1"/>
</dbReference>
<keyword evidence="1" id="KW-0805">Transcription regulation</keyword>
<evidence type="ECO:0000259" key="5">
    <source>
        <dbReference type="PROSITE" id="PS50977"/>
    </source>
</evidence>
<dbReference type="InterPro" id="IPR050109">
    <property type="entry name" value="HTH-type_TetR-like_transc_reg"/>
</dbReference>